<dbReference type="GO" id="GO:0008758">
    <property type="term" value="F:UDP-2,3-diacylglucosamine hydrolase activity"/>
    <property type="evidence" value="ECO:0007669"/>
    <property type="project" value="TreeGrafter"/>
</dbReference>
<protein>
    <submittedName>
        <fullName evidence="4">Metallophosphoesterase</fullName>
    </submittedName>
</protein>
<evidence type="ECO:0000313" key="4">
    <source>
        <dbReference type="EMBL" id="HIR47929.1"/>
    </source>
</evidence>
<keyword evidence="2" id="KW-0378">Hydrolase</keyword>
<gene>
    <name evidence="4" type="ORF">IAB89_09800</name>
</gene>
<dbReference type="InterPro" id="IPR029052">
    <property type="entry name" value="Metallo-depent_PP-like"/>
</dbReference>
<sequence length="293" mass="32921">MMNKLIHPTKALPVLAMTAGVLAVYPRLVCRRYRILSRRIHTPFRLAVLSDLHASWYGAGQTELLRRLVKEQPDGVLLAGDMGPDWRPADNLRELLTSLSNRYPIFYVSGNHEIRSGRSRSVKTLMLEFGVSVLEGNTRILRKGMDRIQICGVDDPEVDFFFSGPSWMQQLHSCSDAREEEIFSVLLSHRPELFSFYAKENFDLVVCGHAHGGQVRIPGLLNGLYAPNQGFFPSHAGGFYRKGNTAMIVSRGLAKNCIPRICNPPEFLVIDILPAPERMFLAQRTGEVVDSLL</sequence>
<dbReference type="Gene3D" id="3.60.21.10">
    <property type="match status" value="1"/>
</dbReference>
<organism evidence="4 5">
    <name type="scientific">Candidatus Caccousia avicola</name>
    <dbReference type="NCBI Taxonomy" id="2840721"/>
    <lineage>
        <taxon>Bacteria</taxon>
        <taxon>Bacillati</taxon>
        <taxon>Bacillota</taxon>
        <taxon>Clostridia</taxon>
        <taxon>Eubacteriales</taxon>
        <taxon>Oscillospiraceae</taxon>
        <taxon>Oscillospiraceae incertae sedis</taxon>
        <taxon>Candidatus Caccousia</taxon>
    </lineage>
</organism>
<name>A0A9D1ANX2_9FIRM</name>
<keyword evidence="1" id="KW-0479">Metal-binding</keyword>
<evidence type="ECO:0000259" key="3">
    <source>
        <dbReference type="Pfam" id="PF00149"/>
    </source>
</evidence>
<dbReference type="InterPro" id="IPR051158">
    <property type="entry name" value="Metallophosphoesterase_sf"/>
</dbReference>
<evidence type="ECO:0000256" key="2">
    <source>
        <dbReference type="ARBA" id="ARBA00022801"/>
    </source>
</evidence>
<evidence type="ECO:0000256" key="1">
    <source>
        <dbReference type="ARBA" id="ARBA00022723"/>
    </source>
</evidence>
<dbReference type="PANTHER" id="PTHR31302:SF31">
    <property type="entry name" value="PHOSPHODIESTERASE YAEI"/>
    <property type="match status" value="1"/>
</dbReference>
<feature type="domain" description="Calcineurin-like phosphoesterase" evidence="3">
    <location>
        <begin position="44"/>
        <end position="212"/>
    </location>
</feature>
<dbReference type="InterPro" id="IPR004843">
    <property type="entry name" value="Calcineurin-like_PHP"/>
</dbReference>
<dbReference type="GO" id="GO:0016020">
    <property type="term" value="C:membrane"/>
    <property type="evidence" value="ECO:0007669"/>
    <property type="project" value="GOC"/>
</dbReference>
<dbReference type="PANTHER" id="PTHR31302">
    <property type="entry name" value="TRANSMEMBRANE PROTEIN WITH METALLOPHOSPHOESTERASE DOMAIN-RELATED"/>
    <property type="match status" value="1"/>
</dbReference>
<dbReference type="GO" id="GO:0009245">
    <property type="term" value="P:lipid A biosynthetic process"/>
    <property type="evidence" value="ECO:0007669"/>
    <property type="project" value="TreeGrafter"/>
</dbReference>
<dbReference type="EMBL" id="DVGZ01000108">
    <property type="protein sequence ID" value="HIR47929.1"/>
    <property type="molecule type" value="Genomic_DNA"/>
</dbReference>
<comment type="caution">
    <text evidence="4">The sequence shown here is derived from an EMBL/GenBank/DDBJ whole genome shotgun (WGS) entry which is preliminary data.</text>
</comment>
<dbReference type="Pfam" id="PF00149">
    <property type="entry name" value="Metallophos"/>
    <property type="match status" value="1"/>
</dbReference>
<reference evidence="4" key="2">
    <citation type="journal article" date="2021" name="PeerJ">
        <title>Extensive microbial diversity within the chicken gut microbiome revealed by metagenomics and culture.</title>
        <authorList>
            <person name="Gilroy R."/>
            <person name="Ravi A."/>
            <person name="Getino M."/>
            <person name="Pursley I."/>
            <person name="Horton D.L."/>
            <person name="Alikhan N.F."/>
            <person name="Baker D."/>
            <person name="Gharbi K."/>
            <person name="Hall N."/>
            <person name="Watson M."/>
            <person name="Adriaenssens E.M."/>
            <person name="Foster-Nyarko E."/>
            <person name="Jarju S."/>
            <person name="Secka A."/>
            <person name="Antonio M."/>
            <person name="Oren A."/>
            <person name="Chaudhuri R.R."/>
            <person name="La Ragione R."/>
            <person name="Hildebrand F."/>
            <person name="Pallen M.J."/>
        </authorList>
    </citation>
    <scope>NUCLEOTIDE SEQUENCE</scope>
    <source>
        <strain evidence="4">ChiSxjej1B13-7958</strain>
    </source>
</reference>
<proteinExistence type="predicted"/>
<dbReference type="AlphaFoldDB" id="A0A9D1ANX2"/>
<dbReference type="GO" id="GO:0046872">
    <property type="term" value="F:metal ion binding"/>
    <property type="evidence" value="ECO:0007669"/>
    <property type="project" value="UniProtKB-KW"/>
</dbReference>
<dbReference type="SUPFAM" id="SSF56300">
    <property type="entry name" value="Metallo-dependent phosphatases"/>
    <property type="match status" value="1"/>
</dbReference>
<accession>A0A9D1ANX2</accession>
<evidence type="ECO:0000313" key="5">
    <source>
        <dbReference type="Proteomes" id="UP000824242"/>
    </source>
</evidence>
<dbReference type="Proteomes" id="UP000824242">
    <property type="component" value="Unassembled WGS sequence"/>
</dbReference>
<reference evidence="4" key="1">
    <citation type="submission" date="2020-10" db="EMBL/GenBank/DDBJ databases">
        <authorList>
            <person name="Gilroy R."/>
        </authorList>
    </citation>
    <scope>NUCLEOTIDE SEQUENCE</scope>
    <source>
        <strain evidence="4">ChiSxjej1B13-7958</strain>
    </source>
</reference>